<gene>
    <name evidence="8" type="primary">ugpC_1</name>
    <name evidence="8" type="ORF">GCM10009836_22780</name>
</gene>
<feature type="domain" description="ABC transporter" evidence="7">
    <location>
        <begin position="4"/>
        <end position="235"/>
    </location>
</feature>
<keyword evidence="9" id="KW-1185">Reference proteome</keyword>
<dbReference type="InterPro" id="IPR003439">
    <property type="entry name" value="ABC_transporter-like_ATP-bd"/>
</dbReference>
<dbReference type="Proteomes" id="UP001500449">
    <property type="component" value="Unassembled WGS sequence"/>
</dbReference>
<dbReference type="CDD" id="cd03301">
    <property type="entry name" value="ABC_MalK_N"/>
    <property type="match status" value="1"/>
</dbReference>
<dbReference type="InterPro" id="IPR012340">
    <property type="entry name" value="NA-bd_OB-fold"/>
</dbReference>
<dbReference type="RefSeq" id="WP_344415321.1">
    <property type="nucleotide sequence ID" value="NZ_BAAAQK010000005.1"/>
</dbReference>
<dbReference type="InterPro" id="IPR047641">
    <property type="entry name" value="ABC_transpr_MalK/UgpC-like"/>
</dbReference>
<evidence type="ECO:0000256" key="5">
    <source>
        <dbReference type="ARBA" id="ARBA00022967"/>
    </source>
</evidence>
<evidence type="ECO:0000256" key="2">
    <source>
        <dbReference type="ARBA" id="ARBA00022475"/>
    </source>
</evidence>
<organism evidence="8 9">
    <name type="scientific">Pseudonocardia ailaonensis</name>
    <dbReference type="NCBI Taxonomy" id="367279"/>
    <lineage>
        <taxon>Bacteria</taxon>
        <taxon>Bacillati</taxon>
        <taxon>Actinomycetota</taxon>
        <taxon>Actinomycetes</taxon>
        <taxon>Pseudonocardiales</taxon>
        <taxon>Pseudonocardiaceae</taxon>
        <taxon>Pseudonocardia</taxon>
    </lineage>
</organism>
<dbReference type="Pfam" id="PF00005">
    <property type="entry name" value="ABC_tran"/>
    <property type="match status" value="1"/>
</dbReference>
<evidence type="ECO:0000256" key="4">
    <source>
        <dbReference type="ARBA" id="ARBA00022840"/>
    </source>
</evidence>
<evidence type="ECO:0000313" key="9">
    <source>
        <dbReference type="Proteomes" id="UP001500449"/>
    </source>
</evidence>
<dbReference type="InterPro" id="IPR027417">
    <property type="entry name" value="P-loop_NTPase"/>
</dbReference>
<dbReference type="NCBIfam" id="NF008653">
    <property type="entry name" value="PRK11650.1"/>
    <property type="match status" value="1"/>
</dbReference>
<dbReference type="SMART" id="SM00382">
    <property type="entry name" value="AAA"/>
    <property type="match status" value="1"/>
</dbReference>
<keyword evidence="2" id="KW-1003">Cell membrane</keyword>
<dbReference type="Gene3D" id="2.40.50.140">
    <property type="entry name" value="Nucleic acid-binding proteins"/>
    <property type="match status" value="1"/>
</dbReference>
<dbReference type="Pfam" id="PF17912">
    <property type="entry name" value="OB_MalK"/>
    <property type="match status" value="1"/>
</dbReference>
<dbReference type="SUPFAM" id="SSF52540">
    <property type="entry name" value="P-loop containing nucleoside triphosphate hydrolases"/>
    <property type="match status" value="1"/>
</dbReference>
<dbReference type="PANTHER" id="PTHR43875:SF15">
    <property type="entry name" value="TREHALOSE IMPORT ATP-BINDING PROTEIN SUGC"/>
    <property type="match status" value="1"/>
</dbReference>
<evidence type="ECO:0000256" key="3">
    <source>
        <dbReference type="ARBA" id="ARBA00022741"/>
    </source>
</evidence>
<dbReference type="PROSITE" id="PS00211">
    <property type="entry name" value="ABC_TRANSPORTER_1"/>
    <property type="match status" value="1"/>
</dbReference>
<evidence type="ECO:0000313" key="8">
    <source>
        <dbReference type="EMBL" id="GAA1842835.1"/>
    </source>
</evidence>
<reference evidence="8 9" key="1">
    <citation type="journal article" date="2019" name="Int. J. Syst. Evol. Microbiol.">
        <title>The Global Catalogue of Microorganisms (GCM) 10K type strain sequencing project: providing services to taxonomists for standard genome sequencing and annotation.</title>
        <authorList>
            <consortium name="The Broad Institute Genomics Platform"/>
            <consortium name="The Broad Institute Genome Sequencing Center for Infectious Disease"/>
            <person name="Wu L."/>
            <person name="Ma J."/>
        </authorList>
    </citation>
    <scope>NUCLEOTIDE SEQUENCE [LARGE SCALE GENOMIC DNA]</scope>
    <source>
        <strain evidence="8 9">JCM 16009</strain>
    </source>
</reference>
<dbReference type="InterPro" id="IPR017871">
    <property type="entry name" value="ABC_transporter-like_CS"/>
</dbReference>
<comment type="caution">
    <text evidence="8">The sequence shown here is derived from an EMBL/GenBank/DDBJ whole genome shotgun (WGS) entry which is preliminary data.</text>
</comment>
<dbReference type="GO" id="GO:0005524">
    <property type="term" value="F:ATP binding"/>
    <property type="evidence" value="ECO:0007669"/>
    <property type="project" value="UniProtKB-KW"/>
</dbReference>
<keyword evidence="4 8" id="KW-0067">ATP-binding</keyword>
<dbReference type="SUPFAM" id="SSF50331">
    <property type="entry name" value="MOP-like"/>
    <property type="match status" value="1"/>
</dbReference>
<proteinExistence type="predicted"/>
<protein>
    <submittedName>
        <fullName evidence="8">Sn-glycerol-3-phosphate ABC transporter ATP-binding protein UgpC</fullName>
    </submittedName>
</protein>
<keyword evidence="5" id="KW-1278">Translocase</keyword>
<dbReference type="EMBL" id="BAAAQK010000005">
    <property type="protein sequence ID" value="GAA1842835.1"/>
    <property type="molecule type" value="Genomic_DNA"/>
</dbReference>
<dbReference type="InterPro" id="IPR003593">
    <property type="entry name" value="AAA+_ATPase"/>
</dbReference>
<dbReference type="InterPro" id="IPR040582">
    <property type="entry name" value="OB_MalK-like"/>
</dbReference>
<dbReference type="PANTHER" id="PTHR43875">
    <property type="entry name" value="MALTODEXTRIN IMPORT ATP-BINDING PROTEIN MSMX"/>
    <property type="match status" value="1"/>
</dbReference>
<dbReference type="Gene3D" id="2.40.50.100">
    <property type="match status" value="1"/>
</dbReference>
<keyword evidence="6" id="KW-0472">Membrane</keyword>
<dbReference type="PROSITE" id="PS50893">
    <property type="entry name" value="ABC_TRANSPORTER_2"/>
    <property type="match status" value="1"/>
</dbReference>
<accession>A0ABN2MXE4</accession>
<evidence type="ECO:0000256" key="1">
    <source>
        <dbReference type="ARBA" id="ARBA00022448"/>
    </source>
</evidence>
<keyword evidence="3" id="KW-0547">Nucleotide-binding</keyword>
<evidence type="ECO:0000256" key="6">
    <source>
        <dbReference type="ARBA" id="ARBA00023136"/>
    </source>
</evidence>
<evidence type="ECO:0000259" key="7">
    <source>
        <dbReference type="PROSITE" id="PS50893"/>
    </source>
</evidence>
<dbReference type="InterPro" id="IPR008995">
    <property type="entry name" value="Mo/tungstate-bd_C_term_dom"/>
</dbReference>
<sequence length="399" mass="43134">MSEIVLDHVYKRYPDGTVGVDDANLEIADGEFIILVGPSGCGKSTTLNMIAGLEDISSGELRIGGARMNERAPKDRDIAMVFQSYALYPHMTVRENMAFPLKLAKVDKAEIARKVEDAAQILDLTQHLDRKPANMSGGQRQRVAMGRAIVRSPKAFLMDEPLSNLDAKLRVQMRTMVSKLQQRLETTTVYVTHDQTEAMTLGDRIVVMRSGFIQQIGSPQNLYDNPANLFVAGFIGSPAMNFLPATVEQSTLRTGLGDLALSDELRRTLEAADAGREVIVGIRPEHFEDAALVEDGLRAHGSTFTAQVDVLESMGSDKFAYFTIDEQATSDELAELAADAGTSDVPGGDAGQLVTRLSAASTATEGHSSEVWVDTSKLKVFDPRTGKNLTAATPASATV</sequence>
<name>A0ABN2MXE4_9PSEU</name>
<dbReference type="Gene3D" id="3.40.50.300">
    <property type="entry name" value="P-loop containing nucleotide triphosphate hydrolases"/>
    <property type="match status" value="1"/>
</dbReference>
<dbReference type="InterPro" id="IPR015855">
    <property type="entry name" value="ABC_transpr_MalK-like"/>
</dbReference>
<keyword evidence="1" id="KW-0813">Transport</keyword>